<evidence type="ECO:0000256" key="1">
    <source>
        <dbReference type="SAM" id="Phobius"/>
    </source>
</evidence>
<feature type="transmembrane region" description="Helical" evidence="1">
    <location>
        <begin position="188"/>
        <end position="212"/>
    </location>
</feature>
<protein>
    <submittedName>
        <fullName evidence="2">Uncharacterized protein</fullName>
    </submittedName>
</protein>
<proteinExistence type="predicted"/>
<dbReference type="AlphaFoldDB" id="A0A2S8FD47"/>
<feature type="transmembrane region" description="Helical" evidence="1">
    <location>
        <begin position="252"/>
        <end position="274"/>
    </location>
</feature>
<sequence length="312" mass="34336">MQETGEGKRAATRGVRIALFLPLVLFFVAFDFFLPLLWRLSGYREMAFPQGAYVGLFVAQIDLIAFWTALGPGRMVVRLPWGLLAITLTYVVQQSGARLFSGHSVSPSEQSLLAAILLFGWLAVTGSLLAYRLLSRRRLLRTDQSPESSLKFHVRHLIIGTALCGMTLALLNGFGYPVATVYRTESKLLFALSAAAVVNLSITIPAVVAAFRSHELWPFWRLTLAGYCMVVTAVQMTLMCMVMGMPPSFVRAFLFLLMLNGTQCFALLFSLYLIRCAGYDLQVVDGVRQDATAENGAATAAVEADPWSEDES</sequence>
<gene>
    <name evidence="2" type="ORF">C5Y98_21260</name>
</gene>
<dbReference type="EMBL" id="PUIB01000021">
    <property type="protein sequence ID" value="PQO30085.1"/>
    <property type="molecule type" value="Genomic_DNA"/>
</dbReference>
<evidence type="ECO:0000313" key="3">
    <source>
        <dbReference type="Proteomes" id="UP000239388"/>
    </source>
</evidence>
<keyword evidence="1" id="KW-0812">Transmembrane</keyword>
<evidence type="ECO:0000313" key="2">
    <source>
        <dbReference type="EMBL" id="PQO30085.1"/>
    </source>
</evidence>
<feature type="transmembrane region" description="Helical" evidence="1">
    <location>
        <begin position="112"/>
        <end position="134"/>
    </location>
</feature>
<name>A0A2S8FD47_9BACT</name>
<feature type="transmembrane region" description="Helical" evidence="1">
    <location>
        <begin position="17"/>
        <end position="38"/>
    </location>
</feature>
<feature type="transmembrane region" description="Helical" evidence="1">
    <location>
        <begin position="224"/>
        <end position="246"/>
    </location>
</feature>
<accession>A0A2S8FD47</accession>
<feature type="transmembrane region" description="Helical" evidence="1">
    <location>
        <begin position="154"/>
        <end position="176"/>
    </location>
</feature>
<dbReference type="RefSeq" id="WP_105357283.1">
    <property type="nucleotide sequence ID" value="NZ_PUIB01000021.1"/>
</dbReference>
<comment type="caution">
    <text evidence="2">The sequence shown here is derived from an EMBL/GenBank/DDBJ whole genome shotgun (WGS) entry which is preliminary data.</text>
</comment>
<feature type="transmembrane region" description="Helical" evidence="1">
    <location>
        <begin position="75"/>
        <end position="92"/>
    </location>
</feature>
<reference evidence="2 3" key="1">
    <citation type="submission" date="2018-02" db="EMBL/GenBank/DDBJ databases">
        <title>Comparative genomes isolates from brazilian mangrove.</title>
        <authorList>
            <person name="Araujo J.E."/>
            <person name="Taketani R.G."/>
            <person name="Silva M.C.P."/>
            <person name="Loureco M.V."/>
            <person name="Andreote F.D."/>
        </authorList>
    </citation>
    <scope>NUCLEOTIDE SEQUENCE [LARGE SCALE GENOMIC DNA]</scope>
    <source>
        <strain evidence="2 3">NAP PRIS-MGV</strain>
    </source>
</reference>
<keyword evidence="1" id="KW-1133">Transmembrane helix</keyword>
<organism evidence="2 3">
    <name type="scientific">Blastopirellula marina</name>
    <dbReference type="NCBI Taxonomy" id="124"/>
    <lineage>
        <taxon>Bacteria</taxon>
        <taxon>Pseudomonadati</taxon>
        <taxon>Planctomycetota</taxon>
        <taxon>Planctomycetia</taxon>
        <taxon>Pirellulales</taxon>
        <taxon>Pirellulaceae</taxon>
        <taxon>Blastopirellula</taxon>
    </lineage>
</organism>
<keyword evidence="1" id="KW-0472">Membrane</keyword>
<dbReference type="Proteomes" id="UP000239388">
    <property type="component" value="Unassembled WGS sequence"/>
</dbReference>
<feature type="transmembrane region" description="Helical" evidence="1">
    <location>
        <begin position="50"/>
        <end position="68"/>
    </location>
</feature>
<dbReference type="OrthoDB" id="288549at2"/>